<dbReference type="AlphaFoldDB" id="A0A438KJU5"/>
<feature type="region of interest" description="Disordered" evidence="1">
    <location>
        <begin position="1"/>
        <end position="32"/>
    </location>
</feature>
<accession>A0A438KJU5</accession>
<feature type="compositionally biased region" description="Polar residues" evidence="1">
    <location>
        <begin position="1"/>
        <end position="10"/>
    </location>
</feature>
<name>A0A438KJU5_VITVI</name>
<reference evidence="2 3" key="1">
    <citation type="journal article" date="2018" name="PLoS Genet.">
        <title>Population sequencing reveals clonal diversity and ancestral inbreeding in the grapevine cultivar Chardonnay.</title>
        <authorList>
            <person name="Roach M.J."/>
            <person name="Johnson D.L."/>
            <person name="Bohlmann J."/>
            <person name="van Vuuren H.J."/>
            <person name="Jones S.J."/>
            <person name="Pretorius I.S."/>
            <person name="Schmidt S.A."/>
            <person name="Borneman A.R."/>
        </authorList>
    </citation>
    <scope>NUCLEOTIDE SEQUENCE [LARGE SCALE GENOMIC DNA]</scope>
    <source>
        <strain evidence="3">cv. Chardonnay</strain>
        <tissue evidence="2">Leaf</tissue>
    </source>
</reference>
<comment type="caution">
    <text evidence="2">The sequence shown here is derived from an EMBL/GenBank/DDBJ whole genome shotgun (WGS) entry which is preliminary data.</text>
</comment>
<sequence length="106" mass="11989">MMGSQSTIATPKSLALMSQGLNPSSKDDRMRKGRPWCDHCHKPGCAKDTFWKIHGKLADWKPSRPPPEWDNCGLVATGNEHPNSEITLFNKEQMDLFQKLLTQLQP</sequence>
<evidence type="ECO:0000313" key="2">
    <source>
        <dbReference type="EMBL" id="RVX21479.1"/>
    </source>
</evidence>
<organism evidence="2 3">
    <name type="scientific">Vitis vinifera</name>
    <name type="common">Grape</name>
    <dbReference type="NCBI Taxonomy" id="29760"/>
    <lineage>
        <taxon>Eukaryota</taxon>
        <taxon>Viridiplantae</taxon>
        <taxon>Streptophyta</taxon>
        <taxon>Embryophyta</taxon>
        <taxon>Tracheophyta</taxon>
        <taxon>Spermatophyta</taxon>
        <taxon>Magnoliopsida</taxon>
        <taxon>eudicotyledons</taxon>
        <taxon>Gunneridae</taxon>
        <taxon>Pentapetalae</taxon>
        <taxon>rosids</taxon>
        <taxon>Vitales</taxon>
        <taxon>Vitaceae</taxon>
        <taxon>Viteae</taxon>
        <taxon>Vitis</taxon>
    </lineage>
</organism>
<protein>
    <submittedName>
        <fullName evidence="2">Uncharacterized protein</fullName>
    </submittedName>
</protein>
<proteinExistence type="predicted"/>
<dbReference type="Proteomes" id="UP000288805">
    <property type="component" value="Unassembled WGS sequence"/>
</dbReference>
<dbReference type="EMBL" id="QGNW01000005">
    <property type="protein sequence ID" value="RVX21479.1"/>
    <property type="molecule type" value="Genomic_DNA"/>
</dbReference>
<gene>
    <name evidence="2" type="ORF">CK203_002119</name>
</gene>
<evidence type="ECO:0000313" key="3">
    <source>
        <dbReference type="Proteomes" id="UP000288805"/>
    </source>
</evidence>
<evidence type="ECO:0000256" key="1">
    <source>
        <dbReference type="SAM" id="MobiDB-lite"/>
    </source>
</evidence>